<evidence type="ECO:0000313" key="2">
    <source>
        <dbReference type="EMBL" id="KDN54969.1"/>
    </source>
</evidence>
<dbReference type="EMBL" id="JNCA01000017">
    <property type="protein sequence ID" value="KDN54969.1"/>
    <property type="molecule type" value="Genomic_DNA"/>
</dbReference>
<name>A0A066WVJ6_9FLAO</name>
<dbReference type="eggNOG" id="ENOG503330M">
    <property type="taxonomic scope" value="Bacteria"/>
</dbReference>
<evidence type="ECO:0000313" key="3">
    <source>
        <dbReference type="Proteomes" id="UP000027064"/>
    </source>
</evidence>
<dbReference type="AlphaFoldDB" id="A0A066WVJ6"/>
<organism evidence="2 3">
    <name type="scientific">Flavobacterium seoulense</name>
    <dbReference type="NCBI Taxonomy" id="1492738"/>
    <lineage>
        <taxon>Bacteria</taxon>
        <taxon>Pseudomonadati</taxon>
        <taxon>Bacteroidota</taxon>
        <taxon>Flavobacteriia</taxon>
        <taxon>Flavobacteriales</taxon>
        <taxon>Flavobacteriaceae</taxon>
        <taxon>Flavobacterium</taxon>
    </lineage>
</organism>
<sequence>MGLMKVFSGSEILALALKEKIEAAGVDTLIKDNIQSARLAGFGSSGSAVELFIQETDFAKANPVIEEFRLSI</sequence>
<dbReference type="RefSeq" id="WP_035659962.1">
    <property type="nucleotide sequence ID" value="NZ_JNCA01000017.1"/>
</dbReference>
<proteinExistence type="predicted"/>
<gene>
    <name evidence="2" type="ORF">FEM21_19740</name>
</gene>
<feature type="domain" description="DUF2007" evidence="1">
    <location>
        <begin position="7"/>
        <end position="68"/>
    </location>
</feature>
<protein>
    <recommendedName>
        <fullName evidence="1">DUF2007 domain-containing protein</fullName>
    </recommendedName>
</protein>
<accession>A0A066WVJ6</accession>
<reference evidence="2 3" key="1">
    <citation type="submission" date="2014-05" db="EMBL/GenBank/DDBJ databases">
        <title>Genome Sequence of Flavobacterium sp. EM1321.</title>
        <authorList>
            <person name="Shin S.-K."/>
            <person name="Yi H."/>
        </authorList>
    </citation>
    <scope>NUCLEOTIDE SEQUENCE [LARGE SCALE GENOMIC DNA]</scope>
    <source>
        <strain evidence="2 3">EM1321</strain>
    </source>
</reference>
<dbReference type="Pfam" id="PF09413">
    <property type="entry name" value="DUF2007"/>
    <property type="match status" value="1"/>
</dbReference>
<evidence type="ECO:0000259" key="1">
    <source>
        <dbReference type="Pfam" id="PF09413"/>
    </source>
</evidence>
<comment type="caution">
    <text evidence="2">The sequence shown here is derived from an EMBL/GenBank/DDBJ whole genome shotgun (WGS) entry which is preliminary data.</text>
</comment>
<dbReference type="STRING" id="1492738.FEM21_19740"/>
<dbReference type="OrthoDB" id="1372890at2"/>
<keyword evidence="3" id="KW-1185">Reference proteome</keyword>
<dbReference type="InterPro" id="IPR018551">
    <property type="entry name" value="DUF2007"/>
</dbReference>
<dbReference type="Proteomes" id="UP000027064">
    <property type="component" value="Unassembled WGS sequence"/>
</dbReference>
<dbReference type="PATRIC" id="fig|1492738.3.peg.1962"/>